<gene>
    <name evidence="2" type="ORF">F511_12714</name>
</gene>
<name>A0A2Z7DBK5_9LAMI</name>
<accession>A0A2Z7DBK5</accession>
<protein>
    <submittedName>
        <fullName evidence="2">Uncharacterized protein</fullName>
    </submittedName>
</protein>
<organism evidence="2 3">
    <name type="scientific">Dorcoceras hygrometricum</name>
    <dbReference type="NCBI Taxonomy" id="472368"/>
    <lineage>
        <taxon>Eukaryota</taxon>
        <taxon>Viridiplantae</taxon>
        <taxon>Streptophyta</taxon>
        <taxon>Embryophyta</taxon>
        <taxon>Tracheophyta</taxon>
        <taxon>Spermatophyta</taxon>
        <taxon>Magnoliopsida</taxon>
        <taxon>eudicotyledons</taxon>
        <taxon>Gunneridae</taxon>
        <taxon>Pentapetalae</taxon>
        <taxon>asterids</taxon>
        <taxon>lamiids</taxon>
        <taxon>Lamiales</taxon>
        <taxon>Gesneriaceae</taxon>
        <taxon>Didymocarpoideae</taxon>
        <taxon>Trichosporeae</taxon>
        <taxon>Loxocarpinae</taxon>
        <taxon>Dorcoceras</taxon>
    </lineage>
</organism>
<keyword evidence="3" id="KW-1185">Reference proteome</keyword>
<proteinExistence type="predicted"/>
<dbReference type="EMBL" id="KQ988422">
    <property type="protein sequence ID" value="KZV56015.1"/>
    <property type="molecule type" value="Genomic_DNA"/>
</dbReference>
<evidence type="ECO:0000313" key="3">
    <source>
        <dbReference type="Proteomes" id="UP000250235"/>
    </source>
</evidence>
<feature type="compositionally biased region" description="Basic residues" evidence="1">
    <location>
        <begin position="120"/>
        <end position="133"/>
    </location>
</feature>
<dbReference type="AlphaFoldDB" id="A0A2Z7DBK5"/>
<sequence>MGPQPLRLWNHNSGLAHRIMVKRLATKPHDPLGITDSACKNQLVVDSVQYGPLNPYIPIRSTTIGKSRVAIDLIAMHTSWRSNSDIASVTRAFKRITLLALVPGSNRYYNNPALLGRKQFPAKRRRRRRRRAAHGGGGEDDVERRRRFEDLGLGLSGKPGSDTTVGDPDPPPARQRKNKKQMAVDPSIRSTTGIDLPPISLHYKAEGFYRQWILLEKLGRKQFFGEAEAATAVTCGARRRRREDDVERGRRPSD</sequence>
<feature type="region of interest" description="Disordered" evidence="1">
    <location>
        <begin position="119"/>
        <end position="191"/>
    </location>
</feature>
<evidence type="ECO:0000256" key="1">
    <source>
        <dbReference type="SAM" id="MobiDB-lite"/>
    </source>
</evidence>
<reference evidence="2 3" key="1">
    <citation type="journal article" date="2015" name="Proc. Natl. Acad. Sci. U.S.A.">
        <title>The resurrection genome of Boea hygrometrica: A blueprint for survival of dehydration.</title>
        <authorList>
            <person name="Xiao L."/>
            <person name="Yang G."/>
            <person name="Zhang L."/>
            <person name="Yang X."/>
            <person name="Zhao S."/>
            <person name="Ji Z."/>
            <person name="Zhou Q."/>
            <person name="Hu M."/>
            <person name="Wang Y."/>
            <person name="Chen M."/>
            <person name="Xu Y."/>
            <person name="Jin H."/>
            <person name="Xiao X."/>
            <person name="Hu G."/>
            <person name="Bao F."/>
            <person name="Hu Y."/>
            <person name="Wan P."/>
            <person name="Li L."/>
            <person name="Deng X."/>
            <person name="Kuang T."/>
            <person name="Xiang C."/>
            <person name="Zhu J.K."/>
            <person name="Oliver M.J."/>
            <person name="He Y."/>
        </authorList>
    </citation>
    <scope>NUCLEOTIDE SEQUENCE [LARGE SCALE GENOMIC DNA]</scope>
    <source>
        <strain evidence="3">cv. XS01</strain>
    </source>
</reference>
<evidence type="ECO:0000313" key="2">
    <source>
        <dbReference type="EMBL" id="KZV56015.1"/>
    </source>
</evidence>
<dbReference type="Proteomes" id="UP000250235">
    <property type="component" value="Unassembled WGS sequence"/>
</dbReference>